<feature type="binding site" evidence="7">
    <location>
        <position position="283"/>
    </location>
    <ligand>
        <name>NAD(+)</name>
        <dbReference type="ChEBI" id="CHEBI:57540"/>
    </ligand>
</feature>
<feature type="binding site" evidence="9">
    <location>
        <position position="358"/>
    </location>
    <ligand>
        <name>NAD(+)</name>
        <dbReference type="ChEBI" id="CHEBI:57540"/>
    </ligand>
</feature>
<dbReference type="SMART" id="SM00997">
    <property type="entry name" value="AdoHcyase_NAD"/>
    <property type="match status" value="1"/>
</dbReference>
<comment type="subcellular location">
    <subcellularLocation>
        <location evidence="7">Cytoplasm</location>
    </subcellularLocation>
</comment>
<comment type="catalytic activity">
    <reaction evidence="7 10">
        <text>S-adenosyl-L-homocysteine + H2O = L-homocysteine + adenosine</text>
        <dbReference type="Rhea" id="RHEA:21708"/>
        <dbReference type="ChEBI" id="CHEBI:15377"/>
        <dbReference type="ChEBI" id="CHEBI:16335"/>
        <dbReference type="ChEBI" id="CHEBI:57856"/>
        <dbReference type="ChEBI" id="CHEBI:58199"/>
        <dbReference type="EC" id="3.13.2.1"/>
    </reaction>
</comment>
<dbReference type="PANTHER" id="PTHR23420">
    <property type="entry name" value="ADENOSYLHOMOCYSTEINASE"/>
    <property type="match status" value="1"/>
</dbReference>
<feature type="binding site" evidence="7">
    <location>
        <position position="196"/>
    </location>
    <ligand>
        <name>NAD(+)</name>
        <dbReference type="ChEBI" id="CHEBI:57540"/>
    </ligand>
</feature>
<feature type="binding site" evidence="7 8">
    <location>
        <position position="195"/>
    </location>
    <ligand>
        <name>substrate</name>
    </ligand>
</feature>
<keyword evidence="5 7" id="KW-0378">Hydrolase</keyword>
<evidence type="ECO:0000256" key="11">
    <source>
        <dbReference type="RuleBase" id="RU004166"/>
    </source>
</evidence>
<dbReference type="SUPFAM" id="SSF52283">
    <property type="entry name" value="Formate/glycerate dehydrogenase catalytic domain-like"/>
    <property type="match status" value="1"/>
</dbReference>
<feature type="binding site" evidence="7 9">
    <location>
        <begin position="304"/>
        <end position="306"/>
    </location>
    <ligand>
        <name>NAD(+)</name>
        <dbReference type="ChEBI" id="CHEBI:57540"/>
    </ligand>
</feature>
<feature type="binding site" evidence="7 8">
    <location>
        <position position="161"/>
    </location>
    <ligand>
        <name>substrate</name>
    </ligand>
</feature>
<dbReference type="GO" id="GO:0033353">
    <property type="term" value="P:S-adenosylmethionine cycle"/>
    <property type="evidence" value="ECO:0007669"/>
    <property type="project" value="TreeGrafter"/>
</dbReference>
<keyword evidence="3 7" id="KW-0963">Cytoplasm</keyword>
<evidence type="ECO:0000256" key="10">
    <source>
        <dbReference type="RuleBase" id="RU000548"/>
    </source>
</evidence>
<evidence type="ECO:0000256" key="1">
    <source>
        <dbReference type="ARBA" id="ARBA00007122"/>
    </source>
</evidence>
<dbReference type="InterPro" id="IPR000043">
    <property type="entry name" value="Adenosylhomocysteinase-like"/>
</dbReference>
<evidence type="ECO:0000313" key="14">
    <source>
        <dbReference type="Proteomes" id="UP001432059"/>
    </source>
</evidence>
<dbReference type="Gene3D" id="3.40.50.1480">
    <property type="entry name" value="Adenosylhomocysteinase-like"/>
    <property type="match status" value="3"/>
</dbReference>
<evidence type="ECO:0000256" key="7">
    <source>
        <dbReference type="HAMAP-Rule" id="MF_00563"/>
    </source>
</evidence>
<comment type="similarity">
    <text evidence="1 7 11">Belongs to the adenosylhomocysteinase family.</text>
</comment>
<dbReference type="PIRSF" id="PIRSF001109">
    <property type="entry name" value="Ad_hcy_hydrolase"/>
    <property type="match status" value="1"/>
</dbReference>
<feature type="binding site" evidence="7 9">
    <location>
        <position position="248"/>
    </location>
    <ligand>
        <name>NAD(+)</name>
        <dbReference type="ChEBI" id="CHEBI:57540"/>
    </ligand>
</feature>
<evidence type="ECO:0000259" key="12">
    <source>
        <dbReference type="SMART" id="SM00997"/>
    </source>
</evidence>
<dbReference type="FunFam" id="3.40.50.720:FF:000004">
    <property type="entry name" value="Adenosylhomocysteinase"/>
    <property type="match status" value="1"/>
</dbReference>
<dbReference type="Gene3D" id="3.40.50.720">
    <property type="entry name" value="NAD(P)-binding Rossmann-like Domain"/>
    <property type="match status" value="1"/>
</dbReference>
<sequence>METKTQYLPYKVKDISLAEWGRKEIELAEAEMPGLMAIREEYGPSQPLKGARIAGCLHMTIQTAVLIETLVALGAEVTWSSCNIFSTQDHAAAAIAAAGIPVYAWKGMTAEEFDWCIEQTLFFGEERKPLNMILDDGGDLTNMVFDQYPELAKEIKGLSEETTTGVHRLYERMKNGTLLVPAINVNDSVTKSKFDNKYGCRESAVDAIRRATDVMLAGKRVVVCGYGDVGKGTAASFRGAGSIVTVTEIDPICALQAAMEGYEVKKLDTVIETADIIITTTGNFNIVRAEHFKKMKDKTIVCNIGHFDNEIDMAWLNANYGATKTTVKPQVDIYNIDGNDIIILAEGRLVNLGCATGHPSFVMSNSFSNQTLAQIELWTNGEAYENQVYMLPKKLDEKVAALHLKKIGVELETLSAEQAKYIGVEVEGPFKPEYYRY</sequence>
<dbReference type="PANTHER" id="PTHR23420:SF0">
    <property type="entry name" value="ADENOSYLHOMOCYSTEINASE"/>
    <property type="match status" value="1"/>
</dbReference>
<feature type="binding site" evidence="7 8">
    <location>
        <position position="191"/>
    </location>
    <ligand>
        <name>substrate</name>
    </ligand>
</feature>
<accession>A0AAU0F118</accession>
<feature type="binding site" evidence="9">
    <location>
        <begin position="227"/>
        <end position="232"/>
    </location>
    <ligand>
        <name>NAD(+)</name>
        <dbReference type="ChEBI" id="CHEBI:57540"/>
    </ligand>
</feature>
<name>A0AAU0F118_9FLAO</name>
<evidence type="ECO:0000256" key="3">
    <source>
        <dbReference type="ARBA" id="ARBA00022490"/>
    </source>
</evidence>
<dbReference type="FunFam" id="3.40.50.1480:FF:000004">
    <property type="entry name" value="Adenosylhomocysteinase"/>
    <property type="match status" value="1"/>
</dbReference>
<dbReference type="InterPro" id="IPR036291">
    <property type="entry name" value="NAD(P)-bd_dom_sf"/>
</dbReference>
<evidence type="ECO:0000256" key="9">
    <source>
        <dbReference type="PIRSR" id="PIRSR001109-2"/>
    </source>
</evidence>
<dbReference type="InterPro" id="IPR042172">
    <property type="entry name" value="Adenosylhomocyst_ase-like_sf"/>
</dbReference>
<dbReference type="GO" id="GO:0004013">
    <property type="term" value="F:adenosylhomocysteinase activity"/>
    <property type="evidence" value="ECO:0007669"/>
    <property type="project" value="UniProtKB-UniRule"/>
</dbReference>
<gene>
    <name evidence="7" type="primary">ahcY</name>
    <name evidence="13" type="ORF">BPO_0343</name>
</gene>
<comment type="pathway">
    <text evidence="7 10">Amino-acid biosynthesis; L-homocysteine biosynthesis; L-homocysteine from S-adenosyl-L-homocysteine: step 1/1.</text>
</comment>
<evidence type="ECO:0000256" key="4">
    <source>
        <dbReference type="ARBA" id="ARBA00022563"/>
    </source>
</evidence>
<comment type="cofactor">
    <cofactor evidence="7 9 10">
        <name>NAD(+)</name>
        <dbReference type="ChEBI" id="CHEBI:57540"/>
    </cofactor>
    <text evidence="7 9 10">Binds 1 NAD(+) per subunit.</text>
</comment>
<dbReference type="PROSITE" id="PS00739">
    <property type="entry name" value="ADOHCYASE_2"/>
    <property type="match status" value="1"/>
</dbReference>
<dbReference type="AlphaFoldDB" id="A0AAU0F118"/>
<evidence type="ECO:0000256" key="6">
    <source>
        <dbReference type="ARBA" id="ARBA00023027"/>
    </source>
</evidence>
<dbReference type="GO" id="GO:0006730">
    <property type="term" value="P:one-carbon metabolic process"/>
    <property type="evidence" value="ECO:0007669"/>
    <property type="project" value="UniProtKB-UniRule"/>
</dbReference>
<keyword evidence="6 7" id="KW-0520">NAD</keyword>
<comment type="function">
    <text evidence="7">May play a key role in the regulation of the intracellular concentration of adenosylhomocysteine.</text>
</comment>
<feature type="binding site" evidence="7 8">
    <location>
        <position position="136"/>
    </location>
    <ligand>
        <name>substrate</name>
    </ligand>
</feature>
<evidence type="ECO:0000313" key="13">
    <source>
        <dbReference type="EMBL" id="WOC50990.1"/>
    </source>
</evidence>
<dbReference type="Pfam" id="PF00670">
    <property type="entry name" value="AdoHcyase_NAD"/>
    <property type="match status" value="1"/>
</dbReference>
<dbReference type="InterPro" id="IPR015878">
    <property type="entry name" value="Ado_hCys_hydrolase_NAD-bd"/>
</dbReference>
<feature type="domain" description="S-adenosyl-L-homocysteine hydrolase NAD binding" evidence="12">
    <location>
        <begin position="196"/>
        <end position="357"/>
    </location>
</feature>
<dbReference type="SUPFAM" id="SSF51735">
    <property type="entry name" value="NAD(P)-binding Rossmann-fold domains"/>
    <property type="match status" value="1"/>
</dbReference>
<dbReference type="KEGG" id="bpor:BPO_0343"/>
<proteinExistence type="inferred from homology"/>
<dbReference type="PROSITE" id="PS00738">
    <property type="entry name" value="ADOHCYASE_1"/>
    <property type="match status" value="1"/>
</dbReference>
<keyword evidence="14" id="KW-1185">Reference proteome</keyword>
<dbReference type="Proteomes" id="UP001432059">
    <property type="component" value="Chromosome"/>
</dbReference>
<dbReference type="InterPro" id="IPR020082">
    <property type="entry name" value="S-Ado-L-homoCys_hydrolase_CS"/>
</dbReference>
<dbReference type="CDD" id="cd00401">
    <property type="entry name" value="SAHH"/>
    <property type="match status" value="1"/>
</dbReference>
<evidence type="ECO:0000256" key="5">
    <source>
        <dbReference type="ARBA" id="ARBA00022801"/>
    </source>
</evidence>
<dbReference type="NCBIfam" id="NF004005">
    <property type="entry name" value="PRK05476.2-3"/>
    <property type="match status" value="1"/>
</dbReference>
<reference evidence="13" key="1">
    <citation type="submission" date="2023-10" db="EMBL/GenBank/DDBJ databases">
        <title>Characterization and whole genome sequencing of a novel strain of Bergeyella porcorum QD2021 isolated from pig.</title>
        <authorList>
            <person name="Liu G."/>
            <person name="Chen C."/>
            <person name="Han X."/>
        </authorList>
    </citation>
    <scope>NUCLEOTIDE SEQUENCE</scope>
    <source>
        <strain evidence="13">QD2021</strain>
    </source>
</reference>
<dbReference type="EMBL" id="CP136426">
    <property type="protein sequence ID" value="WOC50990.1"/>
    <property type="molecule type" value="Genomic_DNA"/>
</dbReference>
<feature type="binding site" evidence="7">
    <location>
        <begin position="225"/>
        <end position="230"/>
    </location>
    <ligand>
        <name>NAD(+)</name>
        <dbReference type="ChEBI" id="CHEBI:57540"/>
    </ligand>
</feature>
<dbReference type="RefSeq" id="WP_327984677.1">
    <property type="nucleotide sequence ID" value="NZ_CP136426.1"/>
</dbReference>
<dbReference type="FunFam" id="3.40.50.1480:FF:000007">
    <property type="entry name" value="Adenosylhomocysteinase"/>
    <property type="match status" value="1"/>
</dbReference>
<feature type="binding site" evidence="7 9">
    <location>
        <position position="351"/>
    </location>
    <ligand>
        <name>NAD(+)</name>
        <dbReference type="ChEBI" id="CHEBI:57540"/>
    </ligand>
</feature>
<dbReference type="NCBIfam" id="TIGR00936">
    <property type="entry name" value="ahcY"/>
    <property type="match status" value="1"/>
</dbReference>
<protein>
    <recommendedName>
        <fullName evidence="7">Adenosylhomocysteinase</fullName>
        <ecNumber evidence="7">3.13.2.1</ecNumber>
    </recommendedName>
    <alternativeName>
        <fullName evidence="7">S-adenosyl-L-homocysteine hydrolase</fullName>
        <shortName evidence="7">AdoHcyase</shortName>
    </alternativeName>
</protein>
<feature type="binding site" evidence="7 9">
    <location>
        <begin position="162"/>
        <end position="164"/>
    </location>
    <ligand>
        <name>NAD(+)</name>
        <dbReference type="ChEBI" id="CHEBI:57540"/>
    </ligand>
</feature>
<dbReference type="Pfam" id="PF05221">
    <property type="entry name" value="AdoHcyase"/>
    <property type="match status" value="2"/>
</dbReference>
<dbReference type="SMART" id="SM00996">
    <property type="entry name" value="AdoHcyase"/>
    <property type="match status" value="1"/>
</dbReference>
<dbReference type="HAMAP" id="MF_00563">
    <property type="entry name" value="AdoHcyase"/>
    <property type="match status" value="1"/>
</dbReference>
<evidence type="ECO:0000256" key="2">
    <source>
        <dbReference type="ARBA" id="ARBA00011881"/>
    </source>
</evidence>
<dbReference type="GO" id="GO:0071269">
    <property type="term" value="P:L-homocysteine biosynthetic process"/>
    <property type="evidence" value="ECO:0007669"/>
    <property type="project" value="UniProtKB-UniRule"/>
</dbReference>
<keyword evidence="4 7" id="KW-0554">One-carbon metabolism</keyword>
<organism evidence="13 14">
    <name type="scientific">Bergeyella porcorum</name>
    <dbReference type="NCBI Taxonomy" id="1735111"/>
    <lineage>
        <taxon>Bacteria</taxon>
        <taxon>Pseudomonadati</taxon>
        <taxon>Bacteroidota</taxon>
        <taxon>Flavobacteriia</taxon>
        <taxon>Flavobacteriales</taxon>
        <taxon>Weeksellaceae</taxon>
        <taxon>Bergeyella</taxon>
    </lineage>
</organism>
<comment type="subunit">
    <text evidence="2">Homotetramer.</text>
</comment>
<feature type="binding site" evidence="7 8">
    <location>
        <position position="60"/>
    </location>
    <ligand>
        <name>substrate</name>
    </ligand>
</feature>
<dbReference type="EC" id="3.13.2.1" evidence="7"/>
<dbReference type="GO" id="GO:0005829">
    <property type="term" value="C:cytosol"/>
    <property type="evidence" value="ECO:0007669"/>
    <property type="project" value="TreeGrafter"/>
</dbReference>
<evidence type="ECO:0000256" key="8">
    <source>
        <dbReference type="PIRSR" id="PIRSR001109-1"/>
    </source>
</evidence>